<dbReference type="EMBL" id="JACEIK010008823">
    <property type="protein sequence ID" value="MCE3051673.1"/>
    <property type="molecule type" value="Genomic_DNA"/>
</dbReference>
<organism evidence="2 3">
    <name type="scientific">Datura stramonium</name>
    <name type="common">Jimsonweed</name>
    <name type="synonym">Common thornapple</name>
    <dbReference type="NCBI Taxonomy" id="4076"/>
    <lineage>
        <taxon>Eukaryota</taxon>
        <taxon>Viridiplantae</taxon>
        <taxon>Streptophyta</taxon>
        <taxon>Embryophyta</taxon>
        <taxon>Tracheophyta</taxon>
        <taxon>Spermatophyta</taxon>
        <taxon>Magnoliopsida</taxon>
        <taxon>eudicotyledons</taxon>
        <taxon>Gunneridae</taxon>
        <taxon>Pentapetalae</taxon>
        <taxon>asterids</taxon>
        <taxon>lamiids</taxon>
        <taxon>Solanales</taxon>
        <taxon>Solanaceae</taxon>
        <taxon>Solanoideae</taxon>
        <taxon>Datureae</taxon>
        <taxon>Datura</taxon>
    </lineage>
</organism>
<keyword evidence="3" id="KW-1185">Reference proteome</keyword>
<protein>
    <submittedName>
        <fullName evidence="2">Uncharacterized protein</fullName>
    </submittedName>
</protein>
<accession>A0ABS8WLF6</accession>
<feature type="non-terminal residue" evidence="2">
    <location>
        <position position="1"/>
    </location>
</feature>
<reference evidence="2 3" key="1">
    <citation type="journal article" date="2021" name="BMC Genomics">
        <title>Datura genome reveals duplications of psychoactive alkaloid biosynthetic genes and high mutation rate following tissue culture.</title>
        <authorList>
            <person name="Rajewski A."/>
            <person name="Carter-House D."/>
            <person name="Stajich J."/>
            <person name="Litt A."/>
        </authorList>
    </citation>
    <scope>NUCLEOTIDE SEQUENCE [LARGE SCALE GENOMIC DNA]</scope>
    <source>
        <strain evidence="2">AR-01</strain>
    </source>
</reference>
<feature type="non-terminal residue" evidence="2">
    <location>
        <position position="98"/>
    </location>
</feature>
<evidence type="ECO:0000313" key="2">
    <source>
        <dbReference type="EMBL" id="MCE3051673.1"/>
    </source>
</evidence>
<comment type="caution">
    <text evidence="2">The sequence shown here is derived from an EMBL/GenBank/DDBJ whole genome shotgun (WGS) entry which is preliminary data.</text>
</comment>
<evidence type="ECO:0000313" key="3">
    <source>
        <dbReference type="Proteomes" id="UP000823775"/>
    </source>
</evidence>
<dbReference type="Proteomes" id="UP000823775">
    <property type="component" value="Unassembled WGS sequence"/>
</dbReference>
<evidence type="ECO:0000256" key="1">
    <source>
        <dbReference type="SAM" id="MobiDB-lite"/>
    </source>
</evidence>
<sequence>DGKFLFLVEVGDEFWPLETPWCVAGCITQVGGRLAPAIGAGKAAPHTCHCAACAPRRALSCVGRPVPRAWNRTTQGLCRASSSTTRPVPRTSGRAAVA</sequence>
<proteinExistence type="predicted"/>
<name>A0ABS8WLF6_DATST</name>
<feature type="compositionally biased region" description="Low complexity" evidence="1">
    <location>
        <begin position="79"/>
        <end position="98"/>
    </location>
</feature>
<gene>
    <name evidence="2" type="ORF">HAX54_050482</name>
</gene>
<feature type="region of interest" description="Disordered" evidence="1">
    <location>
        <begin position="78"/>
        <end position="98"/>
    </location>
</feature>